<dbReference type="InterPro" id="IPR032675">
    <property type="entry name" value="LRR_dom_sf"/>
</dbReference>
<dbReference type="Proteomes" id="UP000076798">
    <property type="component" value="Unassembled WGS sequence"/>
</dbReference>
<gene>
    <name evidence="1" type="ORF">SISSUDRAFT_1123792</name>
</gene>
<keyword evidence="2" id="KW-1185">Reference proteome</keyword>
<dbReference type="EMBL" id="KV428611">
    <property type="protein sequence ID" value="KZT31386.1"/>
    <property type="molecule type" value="Genomic_DNA"/>
</dbReference>
<sequence length="439" mass="50680">MTLPVELYRTIASGLRESSADALTWKTRKEWMEENGALLSLMSVSRAWMREALPILYSEIFVEAFSPEDDAHREENSNPRLELYANQLSDILMALRKPGSRFVINLKALSIDLHPKESTRYRDVVVPPGFFACIHEILSLNSHLQYLRFSVNAQMIPLSAIFIHLSTLRFPHLRVLRLGLLTASNELTIEATKFLRKHSELKDVSLWFYDFSGESYPWRQLRHEDPLPNLERMHATFEELRMLASSKHLTVLQYDREILAVPESELDGRNILDWEFSQFCGPFIHVTHLFISNEYIVLDGVGLRMLARQFPALEVLDGAECTREFLSFMKINTEDFSSCLPKLHTLTIYEVLDDIGVDHPLDIDTPFPPDNPERDIALCSLPRLFPALLTVVLRGEENWIARENALHVVRAWAFEPEGIFGPYVRTFRGTRSKYIDYLA</sequence>
<evidence type="ECO:0008006" key="3">
    <source>
        <dbReference type="Google" id="ProtNLM"/>
    </source>
</evidence>
<dbReference type="Gene3D" id="3.80.10.10">
    <property type="entry name" value="Ribonuclease Inhibitor"/>
    <property type="match status" value="1"/>
</dbReference>
<reference evidence="1 2" key="1">
    <citation type="journal article" date="2016" name="Mol. Biol. Evol.">
        <title>Comparative Genomics of Early-Diverging Mushroom-Forming Fungi Provides Insights into the Origins of Lignocellulose Decay Capabilities.</title>
        <authorList>
            <person name="Nagy L.G."/>
            <person name="Riley R."/>
            <person name="Tritt A."/>
            <person name="Adam C."/>
            <person name="Daum C."/>
            <person name="Floudas D."/>
            <person name="Sun H."/>
            <person name="Yadav J.S."/>
            <person name="Pangilinan J."/>
            <person name="Larsson K.H."/>
            <person name="Matsuura K."/>
            <person name="Barry K."/>
            <person name="Labutti K."/>
            <person name="Kuo R."/>
            <person name="Ohm R.A."/>
            <person name="Bhattacharya S.S."/>
            <person name="Shirouzu T."/>
            <person name="Yoshinaga Y."/>
            <person name="Martin F.M."/>
            <person name="Grigoriev I.V."/>
            <person name="Hibbett D.S."/>
        </authorList>
    </citation>
    <scope>NUCLEOTIDE SEQUENCE [LARGE SCALE GENOMIC DNA]</scope>
    <source>
        <strain evidence="1 2">HHB10207 ss-3</strain>
    </source>
</reference>
<evidence type="ECO:0000313" key="2">
    <source>
        <dbReference type="Proteomes" id="UP000076798"/>
    </source>
</evidence>
<dbReference type="AlphaFoldDB" id="A0A165WP79"/>
<evidence type="ECO:0000313" key="1">
    <source>
        <dbReference type="EMBL" id="KZT31386.1"/>
    </source>
</evidence>
<proteinExistence type="predicted"/>
<accession>A0A165WP79</accession>
<name>A0A165WP79_9AGAM</name>
<protein>
    <recommendedName>
        <fullName evidence="3">F-box domain-containing protein</fullName>
    </recommendedName>
</protein>
<organism evidence="1 2">
    <name type="scientific">Sistotremastrum suecicum HHB10207 ss-3</name>
    <dbReference type="NCBI Taxonomy" id="1314776"/>
    <lineage>
        <taxon>Eukaryota</taxon>
        <taxon>Fungi</taxon>
        <taxon>Dikarya</taxon>
        <taxon>Basidiomycota</taxon>
        <taxon>Agaricomycotina</taxon>
        <taxon>Agaricomycetes</taxon>
        <taxon>Sistotremastrales</taxon>
        <taxon>Sistotremastraceae</taxon>
        <taxon>Sistotremastrum</taxon>
    </lineage>
</organism>
<dbReference type="SUPFAM" id="SSF52047">
    <property type="entry name" value="RNI-like"/>
    <property type="match status" value="1"/>
</dbReference>